<dbReference type="EMBL" id="CP158490">
    <property type="protein sequence ID" value="XBY27053.1"/>
    <property type="molecule type" value="Genomic_DNA"/>
</dbReference>
<protein>
    <submittedName>
        <fullName evidence="2">DUF1302 domain-containing protein</fullName>
    </submittedName>
</protein>
<dbReference type="AlphaFoldDB" id="A0AAU7X315"/>
<dbReference type="Pfam" id="PF06980">
    <property type="entry name" value="DUF1302"/>
    <property type="match status" value="1"/>
</dbReference>
<reference evidence="2" key="1">
    <citation type="submission" date="2024-06" db="EMBL/GenBank/DDBJ databases">
        <authorList>
            <person name="Wu L."/>
        </authorList>
    </citation>
    <scope>NUCLEOTIDE SEQUENCE</scope>
    <source>
        <strain evidence="2">W17</strain>
    </source>
</reference>
<dbReference type="PROSITE" id="PS51257">
    <property type="entry name" value="PROKAR_LIPOPROTEIN"/>
    <property type="match status" value="1"/>
</dbReference>
<accession>A0AAU7X315</accession>
<name>A0AAU7X315_9PSED</name>
<dbReference type="RefSeq" id="WP_236184330.1">
    <property type="nucleotide sequence ID" value="NZ_CP158490.1"/>
</dbReference>
<organism evidence="2">
    <name type="scientific">Pseudomonas sp. W17</name>
    <dbReference type="NCBI Taxonomy" id="3144407"/>
    <lineage>
        <taxon>Bacteria</taxon>
        <taxon>Pseudomonadati</taxon>
        <taxon>Pseudomonadota</taxon>
        <taxon>Gammaproteobacteria</taxon>
        <taxon>Pseudomonadales</taxon>
        <taxon>Pseudomonadaceae</taxon>
        <taxon>Pseudomonas</taxon>
    </lineage>
</organism>
<feature type="chain" id="PRO_5043851573" evidence="1">
    <location>
        <begin position="33"/>
        <end position="616"/>
    </location>
</feature>
<dbReference type="InterPro" id="IPR010727">
    <property type="entry name" value="DUF1302"/>
</dbReference>
<proteinExistence type="predicted"/>
<evidence type="ECO:0000313" key="2">
    <source>
        <dbReference type="EMBL" id="XBY27053.1"/>
    </source>
</evidence>
<sequence length="616" mass="65690">MKISTNLRKFGVSPAATLASACLLQYAPAGHAALFDLGNGVSGSFDSTLSIATQIRTGNPSCRYVGYDNGGCPSGSSARASGVFDQTGIVNIDDGDLNYKKGRPFSTTVRGVHDLYIRAPDDLKVLLRAAWFKDYSVTHTERTSIEGDAHDDAVSDIELLDAYVDKGFQWQEQSASVRIGNQVINWGEALLTQGGINEANPLDIRKATAAGVQLKELYIPRPMFSISSSLTDKLGVQAFYELGFKPSTLPASGTFFNTADLLGAGGRALYFGTNALAGFIGPGAIGGDNGTIDAVTGRPLTVEERLARGFAVGRGRDIKPGSDQWGISMKYALDSGDEFGLYYMRYHEKLPMVSYVMDANSLVATNTGGGFPVAAYAAEYVGNRDVFGASYNLKLGDFSWGMEAAYRPNQVLAIDPTTLFNTGLSGDCAGLPSGSICHGFVETKKWQFTVSGMEILQSSSWGGLVGLLGATEGTLLAEMAAAYYPDLDRSRLQAPLASAPLNSTLVPYSNSIGYEVPTKSSGGLAFDLVLNYANVFGTRIKVSPELAVNQGLWGIAAQSMPGFSRDVGQMTAALNIDFKTEVPLKARLDYTQFYGGGDTNPMQDRDYVSISLSSSF</sequence>
<feature type="signal peptide" evidence="1">
    <location>
        <begin position="1"/>
        <end position="32"/>
    </location>
</feature>
<gene>
    <name evidence="2" type="ORF">ABCR88_14870</name>
</gene>
<evidence type="ECO:0000256" key="1">
    <source>
        <dbReference type="SAM" id="SignalP"/>
    </source>
</evidence>
<keyword evidence="1" id="KW-0732">Signal</keyword>